<dbReference type="CDD" id="cd00082">
    <property type="entry name" value="HisKA"/>
    <property type="match status" value="1"/>
</dbReference>
<dbReference type="PANTHER" id="PTHR43711">
    <property type="entry name" value="TWO-COMPONENT HISTIDINE KINASE"/>
    <property type="match status" value="1"/>
</dbReference>
<keyword evidence="5 8" id="KW-0418">Kinase</keyword>
<keyword evidence="9" id="KW-1185">Reference proteome</keyword>
<evidence type="ECO:0000256" key="1">
    <source>
        <dbReference type="ARBA" id="ARBA00000085"/>
    </source>
</evidence>
<dbReference type="Proteomes" id="UP000219353">
    <property type="component" value="Unassembled WGS sequence"/>
</dbReference>
<dbReference type="OrthoDB" id="7051794at2"/>
<dbReference type="SUPFAM" id="SSF55785">
    <property type="entry name" value="PYP-like sensor domain (PAS domain)"/>
    <property type="match status" value="1"/>
</dbReference>
<dbReference type="InterPro" id="IPR035965">
    <property type="entry name" value="PAS-like_dom_sf"/>
</dbReference>
<dbReference type="InterPro" id="IPR004358">
    <property type="entry name" value="Sig_transdc_His_kin-like_C"/>
</dbReference>
<evidence type="ECO:0000256" key="2">
    <source>
        <dbReference type="ARBA" id="ARBA00012438"/>
    </source>
</evidence>
<dbReference type="SUPFAM" id="SSF55874">
    <property type="entry name" value="ATPase domain of HSP90 chaperone/DNA topoisomerase II/histidine kinase"/>
    <property type="match status" value="1"/>
</dbReference>
<dbReference type="PROSITE" id="PS50109">
    <property type="entry name" value="HIS_KIN"/>
    <property type="match status" value="1"/>
</dbReference>
<dbReference type="AlphaFoldDB" id="A0A285J596"/>
<proteinExistence type="predicted"/>
<dbReference type="EC" id="2.7.13.3" evidence="2"/>
<keyword evidence="6" id="KW-0902">Two-component regulatory system</keyword>
<dbReference type="InterPro" id="IPR036890">
    <property type="entry name" value="HATPase_C_sf"/>
</dbReference>
<gene>
    <name evidence="8" type="ORF">SAMN06297280_2612</name>
</gene>
<evidence type="ECO:0000256" key="3">
    <source>
        <dbReference type="ARBA" id="ARBA00022553"/>
    </source>
</evidence>
<evidence type="ECO:0000313" key="8">
    <source>
        <dbReference type="EMBL" id="SNY54271.1"/>
    </source>
</evidence>
<dbReference type="SMART" id="SM00387">
    <property type="entry name" value="HATPase_c"/>
    <property type="match status" value="1"/>
</dbReference>
<evidence type="ECO:0000259" key="7">
    <source>
        <dbReference type="PROSITE" id="PS50109"/>
    </source>
</evidence>
<dbReference type="RefSeq" id="WP_097111829.1">
    <property type="nucleotide sequence ID" value="NZ_OBEB01000005.1"/>
</dbReference>
<accession>A0A285J596</accession>
<feature type="domain" description="Histidine kinase" evidence="7">
    <location>
        <begin position="272"/>
        <end position="491"/>
    </location>
</feature>
<name>A0A285J596_9GAMM</name>
<protein>
    <recommendedName>
        <fullName evidence="2">histidine kinase</fullName>
        <ecNumber evidence="2">2.7.13.3</ecNumber>
    </recommendedName>
</protein>
<dbReference type="InterPro" id="IPR000014">
    <property type="entry name" value="PAS"/>
</dbReference>
<dbReference type="InterPro" id="IPR005467">
    <property type="entry name" value="His_kinase_dom"/>
</dbReference>
<dbReference type="InterPro" id="IPR003661">
    <property type="entry name" value="HisK_dim/P_dom"/>
</dbReference>
<evidence type="ECO:0000256" key="5">
    <source>
        <dbReference type="ARBA" id="ARBA00022777"/>
    </source>
</evidence>
<organism evidence="8 9">
    <name type="scientific">Arsukibacterium tuosuense</name>
    <dbReference type="NCBI Taxonomy" id="1323745"/>
    <lineage>
        <taxon>Bacteria</taxon>
        <taxon>Pseudomonadati</taxon>
        <taxon>Pseudomonadota</taxon>
        <taxon>Gammaproteobacteria</taxon>
        <taxon>Chromatiales</taxon>
        <taxon>Chromatiaceae</taxon>
        <taxon>Arsukibacterium</taxon>
    </lineage>
</organism>
<dbReference type="InterPro" id="IPR036097">
    <property type="entry name" value="HisK_dim/P_sf"/>
</dbReference>
<evidence type="ECO:0000256" key="6">
    <source>
        <dbReference type="ARBA" id="ARBA00023012"/>
    </source>
</evidence>
<dbReference type="EMBL" id="OBEB01000005">
    <property type="protein sequence ID" value="SNY54271.1"/>
    <property type="molecule type" value="Genomic_DNA"/>
</dbReference>
<dbReference type="GO" id="GO:0000155">
    <property type="term" value="F:phosphorelay sensor kinase activity"/>
    <property type="evidence" value="ECO:0007669"/>
    <property type="project" value="InterPro"/>
</dbReference>
<dbReference type="Pfam" id="PF00512">
    <property type="entry name" value="HisKA"/>
    <property type="match status" value="1"/>
</dbReference>
<dbReference type="PANTHER" id="PTHR43711:SF1">
    <property type="entry name" value="HISTIDINE KINASE 1"/>
    <property type="match status" value="1"/>
</dbReference>
<dbReference type="Gene3D" id="3.30.450.20">
    <property type="entry name" value="PAS domain"/>
    <property type="match status" value="1"/>
</dbReference>
<dbReference type="Gene3D" id="1.10.287.130">
    <property type="match status" value="1"/>
</dbReference>
<dbReference type="CDD" id="cd00130">
    <property type="entry name" value="PAS"/>
    <property type="match status" value="1"/>
</dbReference>
<dbReference type="SUPFAM" id="SSF47384">
    <property type="entry name" value="Homodimeric domain of signal transducing histidine kinase"/>
    <property type="match status" value="1"/>
</dbReference>
<keyword evidence="3" id="KW-0597">Phosphoprotein</keyword>
<comment type="catalytic activity">
    <reaction evidence="1">
        <text>ATP + protein L-histidine = ADP + protein N-phospho-L-histidine.</text>
        <dbReference type="EC" id="2.7.13.3"/>
    </reaction>
</comment>
<keyword evidence="4" id="KW-0808">Transferase</keyword>
<dbReference type="InterPro" id="IPR050736">
    <property type="entry name" value="Sensor_HK_Regulatory"/>
</dbReference>
<dbReference type="Pfam" id="PF02518">
    <property type="entry name" value="HATPase_c"/>
    <property type="match status" value="1"/>
</dbReference>
<dbReference type="Gene3D" id="3.30.565.10">
    <property type="entry name" value="Histidine kinase-like ATPase, C-terminal domain"/>
    <property type="match status" value="1"/>
</dbReference>
<dbReference type="InterPro" id="IPR003594">
    <property type="entry name" value="HATPase_dom"/>
</dbReference>
<evidence type="ECO:0000256" key="4">
    <source>
        <dbReference type="ARBA" id="ARBA00022679"/>
    </source>
</evidence>
<sequence>MNNLGELNALPCAVIVTDTEGAILFINQWAQTAFSLTEVALPDRLEHILPRAGQIFLQTHILPMLRNEGEVKEIYLQVNGAASTQIPMLLNAKQGLFGEIACFRWVMLPAQHRAEFEQQLLKNRQQIQEFATEADSGRQTLQTVMDGVKDVGILALAADGSIRFANSGAGLIFKTAPEALINSRIVDWLCLPDNLLHAFSSPSGVDATVQPMLTHDFESMLQLTDGQKIDVQVQLRQLEPFTTLQAFRFIVIVTDIQQRKQYQVLQDNFIANVSHELRTPLTSILGALKLLSNDKKSVFTAQSQNLIDLTVKNAGRLQQLIVDILDFSKLSASKMSVNIQTASLTSLLQQASQEQQHYLPEKQIQIVLSLPPSDIAVQTDAGRFLQIMSNLLSNAQKFSPAKSVIKVHTEIATSFVKVSIVDEGPGVSKDFAPLLFSQFRQQNGAASRDYEGAGLGLSICKQLTELMAGEIGYQQSAAGGAVFWFTAPLAVRGNQ</sequence>
<evidence type="ECO:0000313" key="9">
    <source>
        <dbReference type="Proteomes" id="UP000219353"/>
    </source>
</evidence>
<dbReference type="SMART" id="SM00388">
    <property type="entry name" value="HisKA"/>
    <property type="match status" value="1"/>
</dbReference>
<reference evidence="9" key="1">
    <citation type="submission" date="2017-09" db="EMBL/GenBank/DDBJ databases">
        <authorList>
            <person name="Varghese N."/>
            <person name="Submissions S."/>
        </authorList>
    </citation>
    <scope>NUCLEOTIDE SEQUENCE [LARGE SCALE GENOMIC DNA]</scope>
    <source>
        <strain evidence="9">CGMCC 1.12461</strain>
    </source>
</reference>
<dbReference type="PRINTS" id="PR00344">
    <property type="entry name" value="BCTRLSENSOR"/>
</dbReference>